<dbReference type="EMBL" id="CAJNOI010000059">
    <property type="protein sequence ID" value="CAF0967354.1"/>
    <property type="molecule type" value="Genomic_DNA"/>
</dbReference>
<organism evidence="2 3">
    <name type="scientific">Adineta steineri</name>
    <dbReference type="NCBI Taxonomy" id="433720"/>
    <lineage>
        <taxon>Eukaryota</taxon>
        <taxon>Metazoa</taxon>
        <taxon>Spiralia</taxon>
        <taxon>Gnathifera</taxon>
        <taxon>Rotifera</taxon>
        <taxon>Eurotatoria</taxon>
        <taxon>Bdelloidea</taxon>
        <taxon>Adinetida</taxon>
        <taxon>Adinetidae</taxon>
        <taxon>Adineta</taxon>
    </lineage>
</organism>
<accession>A0A814E5F5</accession>
<gene>
    <name evidence="2" type="ORF">BJG266_LOCUS14141</name>
</gene>
<feature type="compositionally biased region" description="Polar residues" evidence="1">
    <location>
        <begin position="153"/>
        <end position="167"/>
    </location>
</feature>
<comment type="caution">
    <text evidence="2">The sequence shown here is derived from an EMBL/GenBank/DDBJ whole genome shotgun (WGS) entry which is preliminary data.</text>
</comment>
<protein>
    <submittedName>
        <fullName evidence="2">Uncharacterized protein</fullName>
    </submittedName>
</protein>
<feature type="compositionally biased region" description="Basic residues" evidence="1">
    <location>
        <begin position="322"/>
        <end position="355"/>
    </location>
</feature>
<sequence>MNYSFQLTLLRKIKRKSRLVKYEKTKQGNTVIHQQVNLSTHTLLIPQRVIYEENLEPAPPLIHVNDTTNSTFNVEHQTSNVIENDHQNKKSDIKLPFHFSNILSPIQEEIETTDDIPLSPTNQDLLAEKHSTDTKDRITEFSTFSDDKKSSEKLSATQDLSSGKLNVSDTHQSIHETQQQQIDENKQITNITSSVSLPNNSQILKTIKKKSHESTLLEQIRDEQLITNDESLSTQEFDIEQEILITPENKVIYHKVGGKLKRGKKKKTKQAKTSHNKVKTKVKKIDTTLQSESIRLQPRKAVPLISATKNEQIDVEEDIPIKSRKKKRTRSSKSRRKRTRSKSRKRRKKKSKTRAKNQLNLEEKIDNTQTNSKLITNKDAIAIHLLNVKRFTGSPLSPISYDQTHHEYDNIIEKSRIKLLKPMIKNFELDHKYTKEDVHTVDAYDLDKELFDFNTDTKDINQPAMFTEYIPEFFQKQAEEKQIRRISLTAIKTDEHLSKHLAPRISRLYNGWQPSDTPCVHTDEFRPLNKYLMSDISYYFDEDFIDESGLFQNQKNFDKLQPRIKQPTQRFRDDYIVKEFFNCWKDYTTEKARIAELRRKRVTIDFREFWFQDAFSDPFYSYFEQPSDYIKKQNNHHQMAYRLHKRLIRTGREQPKETMNHTNRSTFLPLLFNLPKNHLDRQVSLARRRQQLINTNNENYLIPITNPSELLPLIRERIQFLNQTKTHIHRHRDELAIEQLLINSTSIKQATIKDLDDLIIDYYKTLEEQKIKSSSASSSNIIKLPMLKQSSRPILTITK</sequence>
<proteinExistence type="predicted"/>
<feature type="region of interest" description="Disordered" evidence="1">
    <location>
        <begin position="258"/>
        <end position="277"/>
    </location>
</feature>
<evidence type="ECO:0000256" key="1">
    <source>
        <dbReference type="SAM" id="MobiDB-lite"/>
    </source>
</evidence>
<reference evidence="2" key="1">
    <citation type="submission" date="2021-02" db="EMBL/GenBank/DDBJ databases">
        <authorList>
            <person name="Nowell W R."/>
        </authorList>
    </citation>
    <scope>NUCLEOTIDE SEQUENCE</scope>
</reference>
<feature type="compositionally biased region" description="Basic and acidic residues" evidence="1">
    <location>
        <begin position="143"/>
        <end position="152"/>
    </location>
</feature>
<name>A0A814E5F5_9BILA</name>
<evidence type="ECO:0000313" key="2">
    <source>
        <dbReference type="EMBL" id="CAF0967354.1"/>
    </source>
</evidence>
<dbReference type="AlphaFoldDB" id="A0A814E5F5"/>
<feature type="region of interest" description="Disordered" evidence="1">
    <location>
        <begin position="143"/>
        <end position="167"/>
    </location>
</feature>
<dbReference type="Proteomes" id="UP000663877">
    <property type="component" value="Unassembled WGS sequence"/>
</dbReference>
<feature type="region of interest" description="Disordered" evidence="1">
    <location>
        <begin position="316"/>
        <end position="361"/>
    </location>
</feature>
<evidence type="ECO:0000313" key="3">
    <source>
        <dbReference type="Proteomes" id="UP000663877"/>
    </source>
</evidence>